<gene>
    <name evidence="2" type="ORF">CJD36_022585</name>
</gene>
<feature type="compositionally biased region" description="Polar residues" evidence="1">
    <location>
        <begin position="7"/>
        <end position="17"/>
    </location>
</feature>
<dbReference type="Proteomes" id="UP000239872">
    <property type="component" value="Unassembled WGS sequence"/>
</dbReference>
<feature type="region of interest" description="Disordered" evidence="1">
    <location>
        <begin position="1"/>
        <end position="25"/>
    </location>
</feature>
<sequence>MVRLSNHDNQNGSSGKQHSVHKTPNIPIMNSPFANIFLSIQERIKTNAPSIKHIDQDLGQLKNARPPVSWPCVLIDFEDFTFEDLSENVQLTNGTVVLRLGFAPYSNTSAATPAPFAEQALNYYDIEWQLHQLMHGWRPLKNVGSLCRTSATTQKRNDAYRIREIRYSIAFEDYSTKRTLSYAPATLIVDEQVQLPASS</sequence>
<evidence type="ECO:0000256" key="1">
    <source>
        <dbReference type="SAM" id="MobiDB-lite"/>
    </source>
</evidence>
<organism evidence="2 3">
    <name type="scientific">Flavipsychrobacter stenotrophus</name>
    <dbReference type="NCBI Taxonomy" id="2077091"/>
    <lineage>
        <taxon>Bacteria</taxon>
        <taxon>Pseudomonadati</taxon>
        <taxon>Bacteroidota</taxon>
        <taxon>Chitinophagia</taxon>
        <taxon>Chitinophagales</taxon>
        <taxon>Chitinophagaceae</taxon>
        <taxon>Flavipsychrobacter</taxon>
    </lineage>
</organism>
<name>A0A2S7SPC8_9BACT</name>
<evidence type="ECO:0000313" key="2">
    <source>
        <dbReference type="EMBL" id="PQJ08752.1"/>
    </source>
</evidence>
<evidence type="ECO:0000313" key="3">
    <source>
        <dbReference type="Proteomes" id="UP000239872"/>
    </source>
</evidence>
<dbReference type="AlphaFoldDB" id="A0A2S7SPC8"/>
<proteinExistence type="predicted"/>
<protein>
    <submittedName>
        <fullName evidence="2">Uncharacterized protein</fullName>
    </submittedName>
</protein>
<accession>A0A2S7SPC8</accession>
<comment type="caution">
    <text evidence="2">The sequence shown here is derived from an EMBL/GenBank/DDBJ whole genome shotgun (WGS) entry which is preliminary data.</text>
</comment>
<dbReference type="EMBL" id="PPSL01000014">
    <property type="protein sequence ID" value="PQJ08752.1"/>
    <property type="molecule type" value="Genomic_DNA"/>
</dbReference>
<reference evidence="2 3" key="1">
    <citation type="submission" date="2018-01" db="EMBL/GenBank/DDBJ databases">
        <title>A novel member of the phylum Bacteroidetes isolated from glacier ice.</title>
        <authorList>
            <person name="Liu Q."/>
            <person name="Xin Y.-H."/>
        </authorList>
    </citation>
    <scope>NUCLEOTIDE SEQUENCE [LARGE SCALE GENOMIC DNA]</scope>
    <source>
        <strain evidence="2 3">RB1R16</strain>
    </source>
</reference>
<keyword evidence="3" id="KW-1185">Reference proteome</keyword>